<dbReference type="WBParaSite" id="PTRK_0001780216.1">
    <property type="protein sequence ID" value="PTRK_0001780216.1"/>
    <property type="gene ID" value="PTRK_0001780216"/>
</dbReference>
<dbReference type="AlphaFoldDB" id="A0A0N5A715"/>
<protein>
    <submittedName>
        <fullName evidence="3">Uncharacterized protein</fullName>
    </submittedName>
</protein>
<proteinExistence type="predicted"/>
<name>A0A0N5A715_PARTI</name>
<feature type="chain" id="PRO_5005892769" evidence="1">
    <location>
        <begin position="26"/>
        <end position="132"/>
    </location>
</feature>
<organism evidence="2 3">
    <name type="scientific">Parastrongyloides trichosuri</name>
    <name type="common">Possum-specific nematode worm</name>
    <dbReference type="NCBI Taxonomy" id="131310"/>
    <lineage>
        <taxon>Eukaryota</taxon>
        <taxon>Metazoa</taxon>
        <taxon>Ecdysozoa</taxon>
        <taxon>Nematoda</taxon>
        <taxon>Chromadorea</taxon>
        <taxon>Rhabditida</taxon>
        <taxon>Tylenchina</taxon>
        <taxon>Panagrolaimomorpha</taxon>
        <taxon>Strongyloidoidea</taxon>
        <taxon>Strongyloididae</taxon>
        <taxon>Parastrongyloides</taxon>
    </lineage>
</organism>
<feature type="signal peptide" evidence="1">
    <location>
        <begin position="1"/>
        <end position="25"/>
    </location>
</feature>
<evidence type="ECO:0000256" key="1">
    <source>
        <dbReference type="SAM" id="SignalP"/>
    </source>
</evidence>
<accession>A0A0N5A715</accession>
<evidence type="ECO:0000313" key="3">
    <source>
        <dbReference type="WBParaSite" id="PTRK_0001780216.1"/>
    </source>
</evidence>
<keyword evidence="2" id="KW-1185">Reference proteome</keyword>
<keyword evidence="1" id="KW-0732">Signal</keyword>
<dbReference type="Proteomes" id="UP000038045">
    <property type="component" value="Unplaced"/>
</dbReference>
<sequence length="132" mass="15597">MKFNFTNFCYIFIIVFFLVDELTESKICYQGHVYVDWNLTFKCNNQDFKKIVNCWPWITIRNVSIPTHHYYGYGSAAWGNGFFTKVTIDHNCSTNGNKCSFWPPEPTYSCRNTKIPKWNADMKSCRKLDSFP</sequence>
<evidence type="ECO:0000313" key="2">
    <source>
        <dbReference type="Proteomes" id="UP000038045"/>
    </source>
</evidence>
<reference evidence="3" key="1">
    <citation type="submission" date="2017-02" db="UniProtKB">
        <authorList>
            <consortium name="WormBaseParasite"/>
        </authorList>
    </citation>
    <scope>IDENTIFICATION</scope>
</reference>